<proteinExistence type="predicted"/>
<dbReference type="InterPro" id="IPR027417">
    <property type="entry name" value="P-loop_NTPase"/>
</dbReference>
<dbReference type="SMART" id="SM00493">
    <property type="entry name" value="TOPRIM"/>
    <property type="match status" value="1"/>
</dbReference>
<dbReference type="SUPFAM" id="SSF52540">
    <property type="entry name" value="P-loop containing nucleoside triphosphate hydrolases"/>
    <property type="match status" value="1"/>
</dbReference>
<dbReference type="InterPro" id="IPR006171">
    <property type="entry name" value="TOPRIM_dom"/>
</dbReference>
<gene>
    <name evidence="3" type="ORF">HF896_05315</name>
</gene>
<protein>
    <submittedName>
        <fullName evidence="3">AAA family ATPase</fullName>
    </submittedName>
</protein>
<organism evidence="3 4">
    <name type="scientific">Alicycliphilus denitrificans</name>
    <dbReference type="NCBI Taxonomy" id="179636"/>
    <lineage>
        <taxon>Bacteria</taxon>
        <taxon>Pseudomonadati</taxon>
        <taxon>Pseudomonadota</taxon>
        <taxon>Betaproteobacteria</taxon>
        <taxon>Burkholderiales</taxon>
        <taxon>Comamonadaceae</taxon>
        <taxon>Alicycliphilus</taxon>
    </lineage>
</organism>
<dbReference type="RefSeq" id="WP_168727762.1">
    <property type="nucleotide sequence ID" value="NZ_CP051298.1"/>
</dbReference>
<evidence type="ECO:0000313" key="3">
    <source>
        <dbReference type="EMBL" id="QKD43063.1"/>
    </source>
</evidence>
<dbReference type="Proteomes" id="UP000500755">
    <property type="component" value="Chromosome"/>
</dbReference>
<dbReference type="AlphaFoldDB" id="A0A858ZQH3"/>
<dbReference type="CDD" id="cd01029">
    <property type="entry name" value="TOPRIM_primases"/>
    <property type="match status" value="1"/>
</dbReference>
<dbReference type="Gene3D" id="3.40.1360.10">
    <property type="match status" value="1"/>
</dbReference>
<evidence type="ECO:0000256" key="1">
    <source>
        <dbReference type="SAM" id="MobiDB-lite"/>
    </source>
</evidence>
<dbReference type="EMBL" id="CP051298">
    <property type="protein sequence ID" value="QKD43063.1"/>
    <property type="molecule type" value="Genomic_DNA"/>
</dbReference>
<feature type="compositionally biased region" description="Low complexity" evidence="1">
    <location>
        <begin position="704"/>
        <end position="727"/>
    </location>
</feature>
<accession>A0A858ZQH3</accession>
<feature type="region of interest" description="Disordered" evidence="1">
    <location>
        <begin position="303"/>
        <end position="339"/>
    </location>
</feature>
<dbReference type="Pfam" id="PF13481">
    <property type="entry name" value="AAA_25"/>
    <property type="match status" value="1"/>
</dbReference>
<sequence length="727" mass="77697">MPEITTIENAFADAIRATGLPVPDEIVADDVLRRYKTTGRGPATKNGYYRLADGPVPMGFFGCWRAGIYETWCAKARDEMTVDEFRAHRERIRVMQAERQAEEEAMHAKAREEAQALWNGAQPATPDHPYLRRKAVQPHGLRVHGGNLLLPCYDADGALHSLQYIAGNGAKWHVTGGRVSGCMYVIGEVTGTVVIGEGFATCATVHEVTGLPVVVARNAGNLRHVAQAIRAKHPQARILMAADNDHATPGNPGMAKASEAAKAVGGIVVVPPFPELVEGRTDFNDLAQHHGADMVRQAFTQALERPAQAESARNDTPATPRKASGPTFPPLEDVDTAGSGGTRGVVLVNGADLAPTPIRWLWRNWLALGKLHILAGAPGQGKTTLALTMAATITIGGRWPDGSRCDPGNVLIWSGEDDPADTLLPRLLAAGADRNRCHFIQGTRADDGSVQPFDPARDLSGLRQAIAEICGIRLLIVDPVVSAVTGDSHKNTEVRRALQPLVDMADACNCAVLGITHFAKGGQGTDPTQRVVGSVAFSAVARIVMVAAKVKGEEDGKDARVLARSKSNIGPDDGGFEYHLMQSEPIPGIQASRVAWGKAVEGSARELLTDPDEPPQDGATDAAGMLREELVADGWTSYDLAAAPLRKAGFTKKQIWAASNKLCVLRKKGAMKDGWYWRLPGGDDPQLPDGQHEDSAEGSEDSNFENWESSESSESSGAVESSTTEVL</sequence>
<dbReference type="InterPro" id="IPR034154">
    <property type="entry name" value="TOPRIM_DnaG/twinkle"/>
</dbReference>
<reference evidence="3 4" key="1">
    <citation type="submission" date="2020-05" db="EMBL/GenBank/DDBJ databases">
        <title>Complete genome sequence of Alicycliphilus denitrificans DP3.</title>
        <authorList>
            <person name="Chen X."/>
        </authorList>
    </citation>
    <scope>NUCLEOTIDE SEQUENCE [LARGE SCALE GENOMIC DNA]</scope>
    <source>
        <strain evidence="3 4">DP3</strain>
    </source>
</reference>
<dbReference type="Gene3D" id="3.40.50.300">
    <property type="entry name" value="P-loop containing nucleotide triphosphate hydrolases"/>
    <property type="match status" value="1"/>
</dbReference>
<evidence type="ECO:0000313" key="4">
    <source>
        <dbReference type="Proteomes" id="UP000500755"/>
    </source>
</evidence>
<dbReference type="Pfam" id="PF13362">
    <property type="entry name" value="Toprim_3"/>
    <property type="match status" value="1"/>
</dbReference>
<feature type="domain" description="Toprim" evidence="2">
    <location>
        <begin position="191"/>
        <end position="269"/>
    </location>
</feature>
<name>A0A858ZQH3_9BURK</name>
<feature type="region of interest" description="Disordered" evidence="1">
    <location>
        <begin position="676"/>
        <end position="727"/>
    </location>
</feature>
<evidence type="ECO:0000259" key="2">
    <source>
        <dbReference type="SMART" id="SM00493"/>
    </source>
</evidence>